<dbReference type="SUPFAM" id="SSF101821">
    <property type="entry name" value="Aminopeptidase/glucanase lid domain"/>
    <property type="match status" value="1"/>
</dbReference>
<dbReference type="CDD" id="cd05658">
    <property type="entry name" value="M18_DAP"/>
    <property type="match status" value="1"/>
</dbReference>
<comment type="caution">
    <text evidence="11">The sequence shown here is derived from an EMBL/GenBank/DDBJ whole genome shotgun (WGS) entry which is preliminary data.</text>
</comment>
<evidence type="ECO:0000256" key="5">
    <source>
        <dbReference type="ARBA" id="ARBA00022723"/>
    </source>
</evidence>
<dbReference type="GO" id="GO:0000324">
    <property type="term" value="C:fungal-type vacuole"/>
    <property type="evidence" value="ECO:0007669"/>
    <property type="project" value="TreeGrafter"/>
</dbReference>
<accession>A0AAV9V3W1</accession>
<keyword evidence="12" id="KW-1185">Reference proteome</keyword>
<evidence type="ECO:0000256" key="4">
    <source>
        <dbReference type="ARBA" id="ARBA00022670"/>
    </source>
</evidence>
<evidence type="ECO:0000256" key="8">
    <source>
        <dbReference type="ARBA" id="ARBA00023049"/>
    </source>
</evidence>
<dbReference type="Proteomes" id="UP001375240">
    <property type="component" value="Unassembled WGS sequence"/>
</dbReference>
<keyword evidence="6 9" id="KW-0378">Hydrolase</keyword>
<dbReference type="PANTHER" id="PTHR28570">
    <property type="entry name" value="ASPARTYL AMINOPEPTIDASE"/>
    <property type="match status" value="1"/>
</dbReference>
<sequence>MKDVDSSSVRFAASRQRRPEISRTNGGAMHCATCSRYIAPSAASAYPACTFCTSNFSDRAPNLNAKPGPHTASLPCAPPVYPGAYDAASITSEPKPATASDIKPDDYTQPFLDFIDKNPTVFHVVDAFATRLKANGFTELSEREDWSKKVKAGGRYFSSRNGSSMMAFVVGKGYKAGNGVAMCAGHIDALTARLKPVSVKPNRDGYLQLGVAQYAGALNNTWWDRDLGVGGRVIVRDTDSHKTTSQLVKLDWPIAKIPTLAPHFGAASVGPFNKETQMVPIIGLEGAARKFTTDVDSLDNSDSILAPKPNSFASTQPPRLVELISKRLSIKDASRIVDWELELYDTQPAALIGLDQELLSACRIDDKICSWAALEGLIYAADAVAEGNIVALAGFFDDEEIGSKLRQGAAGNYMPVTVERIVECFGSAGRNAMGMTYANSFLLSADVTHAVNPNFDYVYLDNHKPRLNVGLTIAADSNGHMTTDAVSTAILKSIAAKSDSALQTFQIRNDSRSGGTVGPMLSAAMGVRAIDAGIPQLSMHSIRATVGSLDPGLGVKIFAGFFEHYEGVDGEFSST</sequence>
<organism evidence="11 12">
    <name type="scientific">Orbilia brochopaga</name>
    <dbReference type="NCBI Taxonomy" id="3140254"/>
    <lineage>
        <taxon>Eukaryota</taxon>
        <taxon>Fungi</taxon>
        <taxon>Dikarya</taxon>
        <taxon>Ascomycota</taxon>
        <taxon>Pezizomycotina</taxon>
        <taxon>Orbiliomycetes</taxon>
        <taxon>Orbiliales</taxon>
        <taxon>Orbiliaceae</taxon>
        <taxon>Orbilia</taxon>
    </lineage>
</organism>
<evidence type="ECO:0000256" key="10">
    <source>
        <dbReference type="SAM" id="MobiDB-lite"/>
    </source>
</evidence>
<dbReference type="SUPFAM" id="SSF53187">
    <property type="entry name" value="Zn-dependent exopeptidases"/>
    <property type="match status" value="1"/>
</dbReference>
<comment type="similarity">
    <text evidence="2 9">Belongs to the peptidase M18 family.</text>
</comment>
<evidence type="ECO:0000313" key="12">
    <source>
        <dbReference type="Proteomes" id="UP001375240"/>
    </source>
</evidence>
<dbReference type="AlphaFoldDB" id="A0AAV9V3W1"/>
<dbReference type="GO" id="GO:0006508">
    <property type="term" value="P:proteolysis"/>
    <property type="evidence" value="ECO:0007669"/>
    <property type="project" value="UniProtKB-KW"/>
</dbReference>
<dbReference type="GO" id="GO:0070006">
    <property type="term" value="F:metalloaminopeptidase activity"/>
    <property type="evidence" value="ECO:0007669"/>
    <property type="project" value="TreeGrafter"/>
</dbReference>
<evidence type="ECO:0000256" key="6">
    <source>
        <dbReference type="ARBA" id="ARBA00022801"/>
    </source>
</evidence>
<feature type="region of interest" description="Disordered" evidence="10">
    <location>
        <begin position="1"/>
        <end position="23"/>
    </location>
</feature>
<comment type="cofactor">
    <cofactor evidence="1">
        <name>Zn(2+)</name>
        <dbReference type="ChEBI" id="CHEBI:29105"/>
    </cofactor>
</comment>
<evidence type="ECO:0000256" key="1">
    <source>
        <dbReference type="ARBA" id="ARBA00001947"/>
    </source>
</evidence>
<evidence type="ECO:0000256" key="3">
    <source>
        <dbReference type="ARBA" id="ARBA00022438"/>
    </source>
</evidence>
<dbReference type="NCBIfam" id="NF002759">
    <property type="entry name" value="PRK02813.1"/>
    <property type="match status" value="1"/>
</dbReference>
<dbReference type="Pfam" id="PF02127">
    <property type="entry name" value="Peptidase_M18"/>
    <property type="match status" value="1"/>
</dbReference>
<keyword evidence="8 9" id="KW-0482">Metalloprotease</keyword>
<dbReference type="InterPro" id="IPR023358">
    <property type="entry name" value="Peptidase_M18_dom2"/>
</dbReference>
<evidence type="ECO:0000256" key="7">
    <source>
        <dbReference type="ARBA" id="ARBA00022833"/>
    </source>
</evidence>
<keyword evidence="7 9" id="KW-0862">Zinc</keyword>
<evidence type="ECO:0000256" key="9">
    <source>
        <dbReference type="RuleBase" id="RU004386"/>
    </source>
</evidence>
<gene>
    <name evidence="11" type="ORF">TWF696_003690</name>
</gene>
<dbReference type="Gene3D" id="3.40.630.10">
    <property type="entry name" value="Zn peptidases"/>
    <property type="match status" value="1"/>
</dbReference>
<dbReference type="Gene3D" id="2.30.250.10">
    <property type="entry name" value="Aminopeptidase i, Domain 2"/>
    <property type="match status" value="1"/>
</dbReference>
<keyword evidence="5 9" id="KW-0479">Metal-binding</keyword>
<reference evidence="11 12" key="1">
    <citation type="submission" date="2019-10" db="EMBL/GenBank/DDBJ databases">
        <authorList>
            <person name="Palmer J.M."/>
        </authorList>
    </citation>
    <scope>NUCLEOTIDE SEQUENCE [LARGE SCALE GENOMIC DNA]</scope>
    <source>
        <strain evidence="11 12">TWF696</strain>
    </source>
</reference>
<name>A0AAV9V3W1_9PEZI</name>
<proteinExistence type="inferred from homology"/>
<evidence type="ECO:0008006" key="13">
    <source>
        <dbReference type="Google" id="ProtNLM"/>
    </source>
</evidence>
<keyword evidence="3 9" id="KW-0031">Aminopeptidase</keyword>
<dbReference type="FunFam" id="2.30.250.10:FF:000001">
    <property type="entry name" value="Aspartyl aminopeptidase 1"/>
    <property type="match status" value="1"/>
</dbReference>
<dbReference type="GO" id="GO:0008270">
    <property type="term" value="F:zinc ion binding"/>
    <property type="evidence" value="ECO:0007669"/>
    <property type="project" value="InterPro"/>
</dbReference>
<keyword evidence="4 9" id="KW-0645">Protease</keyword>
<dbReference type="PANTHER" id="PTHR28570:SF4">
    <property type="entry name" value="VACUOLAR AMINOPEPTIDASE 1"/>
    <property type="match status" value="1"/>
</dbReference>
<dbReference type="EMBL" id="JAVHNQ010000002">
    <property type="protein sequence ID" value="KAK6354547.1"/>
    <property type="molecule type" value="Genomic_DNA"/>
</dbReference>
<dbReference type="InterPro" id="IPR001948">
    <property type="entry name" value="Peptidase_M18"/>
</dbReference>
<dbReference type="PRINTS" id="PR00932">
    <property type="entry name" value="AMINO1PTASE"/>
</dbReference>
<evidence type="ECO:0000313" key="11">
    <source>
        <dbReference type="EMBL" id="KAK6354547.1"/>
    </source>
</evidence>
<evidence type="ECO:0000256" key="2">
    <source>
        <dbReference type="ARBA" id="ARBA00008290"/>
    </source>
</evidence>
<protein>
    <recommendedName>
        <fullName evidence="13">Vacuolar aspartyl aminopeptidase Lap4</fullName>
    </recommendedName>
</protein>